<organism evidence="1 2">
    <name type="scientific">Filomicrobium insigne</name>
    <dbReference type="NCBI Taxonomy" id="418854"/>
    <lineage>
        <taxon>Bacteria</taxon>
        <taxon>Pseudomonadati</taxon>
        <taxon>Pseudomonadota</taxon>
        <taxon>Alphaproteobacteria</taxon>
        <taxon>Hyphomicrobiales</taxon>
        <taxon>Hyphomicrobiaceae</taxon>
        <taxon>Filomicrobium</taxon>
    </lineage>
</organism>
<comment type="caution">
    <text evidence="1">The sequence shown here is derived from an EMBL/GenBank/DDBJ whole genome shotgun (WGS) entry which is preliminary data.</text>
</comment>
<evidence type="ECO:0000313" key="2">
    <source>
        <dbReference type="Proteomes" id="UP000198795"/>
    </source>
</evidence>
<reference evidence="1 2" key="1">
    <citation type="submission" date="2016-10" db="EMBL/GenBank/DDBJ databases">
        <authorList>
            <person name="Varghese N."/>
            <person name="Submissions S."/>
        </authorList>
    </citation>
    <scope>NUCLEOTIDE SEQUENCE [LARGE SCALE GENOMIC DNA]</scope>
    <source>
        <strain evidence="1 2">CGMCC 1.6497</strain>
    </source>
</reference>
<dbReference type="Proteomes" id="UP000198795">
    <property type="component" value="Unassembled WGS sequence"/>
</dbReference>
<protein>
    <submittedName>
        <fullName evidence="1">Uncharacterized protein</fullName>
    </submittedName>
</protein>
<gene>
    <name evidence="1" type="ORF">SAMN04488061_3544</name>
</gene>
<dbReference type="EMBL" id="FNJC01000006">
    <property type="protein sequence ID" value="SDP63052.1"/>
    <property type="molecule type" value="Genomic_DNA"/>
</dbReference>
<accession>A0A1H0U9T0</accession>
<evidence type="ECO:0000313" key="1">
    <source>
        <dbReference type="EMBL" id="SDP63052.1"/>
    </source>
</evidence>
<name>A0A1H0U9T0_9HYPH</name>
<proteinExistence type="predicted"/>
<sequence>MLGEQLRRTTLGEPPADAEIAAYDHACPLFAVLRADLAR</sequence>
<keyword evidence="2" id="KW-1185">Reference proteome</keyword>